<gene>
    <name evidence="2" type="ORF">PLEPLA_LOCUS28888</name>
</gene>
<proteinExistence type="predicted"/>
<dbReference type="EMBL" id="CADEAL010002565">
    <property type="protein sequence ID" value="CAB1441103.1"/>
    <property type="molecule type" value="Genomic_DNA"/>
</dbReference>
<feature type="region of interest" description="Disordered" evidence="1">
    <location>
        <begin position="1"/>
        <end position="22"/>
    </location>
</feature>
<comment type="caution">
    <text evidence="2">The sequence shown here is derived from an EMBL/GenBank/DDBJ whole genome shotgun (WGS) entry which is preliminary data.</text>
</comment>
<evidence type="ECO:0000313" key="2">
    <source>
        <dbReference type="EMBL" id="CAB1441103.1"/>
    </source>
</evidence>
<evidence type="ECO:0000313" key="3">
    <source>
        <dbReference type="Proteomes" id="UP001153269"/>
    </source>
</evidence>
<dbReference type="AlphaFoldDB" id="A0A9N7UX52"/>
<sequence length="101" mass="11535">MLYDADGLESAAGGGGPDETRLEPRDTLLITSRIHCALELFDHRSAEGCKDHWELRVFQLFRDEEVIHLGDRVLTSVHGPAVFDRPYERELVLDRLAARYQ</sequence>
<organism evidence="2 3">
    <name type="scientific">Pleuronectes platessa</name>
    <name type="common">European plaice</name>
    <dbReference type="NCBI Taxonomy" id="8262"/>
    <lineage>
        <taxon>Eukaryota</taxon>
        <taxon>Metazoa</taxon>
        <taxon>Chordata</taxon>
        <taxon>Craniata</taxon>
        <taxon>Vertebrata</taxon>
        <taxon>Euteleostomi</taxon>
        <taxon>Actinopterygii</taxon>
        <taxon>Neopterygii</taxon>
        <taxon>Teleostei</taxon>
        <taxon>Neoteleostei</taxon>
        <taxon>Acanthomorphata</taxon>
        <taxon>Carangaria</taxon>
        <taxon>Pleuronectiformes</taxon>
        <taxon>Pleuronectoidei</taxon>
        <taxon>Pleuronectidae</taxon>
        <taxon>Pleuronectes</taxon>
    </lineage>
</organism>
<evidence type="ECO:0000256" key="1">
    <source>
        <dbReference type="SAM" id="MobiDB-lite"/>
    </source>
</evidence>
<keyword evidence="3" id="KW-1185">Reference proteome</keyword>
<accession>A0A9N7UX52</accession>
<reference evidence="2" key="1">
    <citation type="submission" date="2020-03" db="EMBL/GenBank/DDBJ databases">
        <authorList>
            <person name="Weist P."/>
        </authorList>
    </citation>
    <scope>NUCLEOTIDE SEQUENCE</scope>
</reference>
<feature type="non-terminal residue" evidence="2">
    <location>
        <position position="1"/>
    </location>
</feature>
<name>A0A9N7UX52_PLEPL</name>
<dbReference type="Proteomes" id="UP001153269">
    <property type="component" value="Unassembled WGS sequence"/>
</dbReference>
<protein>
    <submittedName>
        <fullName evidence="2">Uncharacterized protein</fullName>
    </submittedName>
</protein>